<dbReference type="AlphaFoldDB" id="A0A520MXI0"/>
<keyword evidence="1" id="KW-1133">Transmembrane helix</keyword>
<dbReference type="EMBL" id="SHBE01000008">
    <property type="protein sequence ID" value="RZO25889.1"/>
    <property type="molecule type" value="Genomic_DNA"/>
</dbReference>
<sequence>MKSDSIFLIVVAAGVFLASLGYGLFPLTTLKSLYGIEVNNVNALNIYRGIMGLYIALSVFWVVGAFKDSLRLPALWSLTIFMTGIGVGRILSISLDGIPDMIFINYLIVEIIGAFFGFRLIKSAVKKG</sequence>
<dbReference type="Pfam" id="PF14248">
    <property type="entry name" value="DUF4345"/>
    <property type="match status" value="1"/>
</dbReference>
<organism evidence="2 3">
    <name type="scientific">SAR86 cluster bacterium</name>
    <dbReference type="NCBI Taxonomy" id="2030880"/>
    <lineage>
        <taxon>Bacteria</taxon>
        <taxon>Pseudomonadati</taxon>
        <taxon>Pseudomonadota</taxon>
        <taxon>Gammaproteobacteria</taxon>
        <taxon>SAR86 cluster</taxon>
    </lineage>
</organism>
<evidence type="ECO:0000313" key="3">
    <source>
        <dbReference type="Proteomes" id="UP000315825"/>
    </source>
</evidence>
<keyword evidence="1" id="KW-0812">Transmembrane</keyword>
<comment type="caution">
    <text evidence="2">The sequence shown here is derived from an EMBL/GenBank/DDBJ whole genome shotgun (WGS) entry which is preliminary data.</text>
</comment>
<protein>
    <submittedName>
        <fullName evidence="2">DUF4345 domain-containing protein</fullName>
    </submittedName>
</protein>
<feature type="transmembrane region" description="Helical" evidence="1">
    <location>
        <begin position="75"/>
        <end position="95"/>
    </location>
</feature>
<dbReference type="Proteomes" id="UP000315825">
    <property type="component" value="Unassembled WGS sequence"/>
</dbReference>
<evidence type="ECO:0000313" key="2">
    <source>
        <dbReference type="EMBL" id="RZO25889.1"/>
    </source>
</evidence>
<feature type="transmembrane region" description="Helical" evidence="1">
    <location>
        <begin position="45"/>
        <end position="63"/>
    </location>
</feature>
<name>A0A520MXI0_9GAMM</name>
<feature type="transmembrane region" description="Helical" evidence="1">
    <location>
        <begin position="101"/>
        <end position="121"/>
    </location>
</feature>
<evidence type="ECO:0000256" key="1">
    <source>
        <dbReference type="SAM" id="Phobius"/>
    </source>
</evidence>
<proteinExistence type="predicted"/>
<reference evidence="2 3" key="1">
    <citation type="submission" date="2019-02" db="EMBL/GenBank/DDBJ databases">
        <title>Prokaryotic population dynamics and viral predation in marine succession experiment using metagenomics: the confinement effect.</title>
        <authorList>
            <person name="Haro-Moreno J.M."/>
            <person name="Rodriguez-Valera F."/>
            <person name="Lopez-Perez M."/>
        </authorList>
    </citation>
    <scope>NUCLEOTIDE SEQUENCE [LARGE SCALE GENOMIC DNA]</scope>
    <source>
        <strain evidence="2">MED-G159</strain>
    </source>
</reference>
<dbReference type="InterPro" id="IPR025597">
    <property type="entry name" value="DUF4345"/>
</dbReference>
<feature type="transmembrane region" description="Helical" evidence="1">
    <location>
        <begin position="7"/>
        <end position="25"/>
    </location>
</feature>
<accession>A0A520MXI0</accession>
<keyword evidence="1" id="KW-0472">Membrane</keyword>
<gene>
    <name evidence="2" type="ORF">EVA92_04030</name>
</gene>